<organism evidence="7 8">
    <name type="scientific">Microvirga tunisiensis</name>
    <dbReference type="NCBI Taxonomy" id="2108360"/>
    <lineage>
        <taxon>Bacteria</taxon>
        <taxon>Pseudomonadati</taxon>
        <taxon>Pseudomonadota</taxon>
        <taxon>Alphaproteobacteria</taxon>
        <taxon>Hyphomicrobiales</taxon>
        <taxon>Methylobacteriaceae</taxon>
        <taxon>Microvirga</taxon>
    </lineage>
</organism>
<keyword evidence="4" id="KW-1133">Transmembrane helix</keyword>
<keyword evidence="1 3" id="KW-0807">Transducer</keyword>
<dbReference type="InterPro" id="IPR004089">
    <property type="entry name" value="MCPsignal_dom"/>
</dbReference>
<comment type="similarity">
    <text evidence="2">Belongs to the methyl-accepting chemotaxis (MCP) protein family.</text>
</comment>
<protein>
    <submittedName>
        <fullName evidence="7">HAMP domain-containing protein</fullName>
    </submittedName>
</protein>
<keyword evidence="4" id="KW-0812">Transmembrane</keyword>
<keyword evidence="4" id="KW-0472">Membrane</keyword>
<dbReference type="Pfam" id="PF00672">
    <property type="entry name" value="HAMP"/>
    <property type="match status" value="1"/>
</dbReference>
<dbReference type="PANTHER" id="PTHR32089:SF112">
    <property type="entry name" value="LYSOZYME-LIKE PROTEIN-RELATED"/>
    <property type="match status" value="1"/>
</dbReference>
<dbReference type="Pfam" id="PF00015">
    <property type="entry name" value="MCPsignal"/>
    <property type="match status" value="1"/>
</dbReference>
<dbReference type="Gene3D" id="1.10.287.950">
    <property type="entry name" value="Methyl-accepting chemotaxis protein"/>
    <property type="match status" value="1"/>
</dbReference>
<evidence type="ECO:0000256" key="2">
    <source>
        <dbReference type="ARBA" id="ARBA00029447"/>
    </source>
</evidence>
<name>A0A5N7MWF1_9HYPH</name>
<dbReference type="PANTHER" id="PTHR32089">
    <property type="entry name" value="METHYL-ACCEPTING CHEMOTAXIS PROTEIN MCPB"/>
    <property type="match status" value="1"/>
</dbReference>
<dbReference type="GO" id="GO:0007165">
    <property type="term" value="P:signal transduction"/>
    <property type="evidence" value="ECO:0007669"/>
    <property type="project" value="UniProtKB-KW"/>
</dbReference>
<evidence type="ECO:0000259" key="6">
    <source>
        <dbReference type="PROSITE" id="PS50885"/>
    </source>
</evidence>
<evidence type="ECO:0000313" key="8">
    <source>
        <dbReference type="Proteomes" id="UP000403266"/>
    </source>
</evidence>
<comment type="caution">
    <text evidence="7">The sequence shown here is derived from an EMBL/GenBank/DDBJ whole genome shotgun (WGS) entry which is preliminary data.</text>
</comment>
<reference evidence="7 8" key="1">
    <citation type="journal article" date="2019" name="Syst. Appl. Microbiol.">
        <title>Microvirga tunisiensis sp. nov., a root nodule symbiotic bacterium isolated from Lupinus micranthus and L. luteus grown in Northern Tunisia.</title>
        <authorList>
            <person name="Msaddak A."/>
            <person name="Rejili M."/>
            <person name="Duran D."/>
            <person name="Mars M."/>
            <person name="Palacios J.M."/>
            <person name="Ruiz-Argueso T."/>
            <person name="Rey L."/>
            <person name="Imperial J."/>
        </authorList>
    </citation>
    <scope>NUCLEOTIDE SEQUENCE [LARGE SCALE GENOMIC DNA]</scope>
    <source>
        <strain evidence="7 8">Lmie10</strain>
    </source>
</reference>
<gene>
    <name evidence="7" type="ORF">FS320_42105</name>
</gene>
<dbReference type="EMBL" id="VOSK01000621">
    <property type="protein sequence ID" value="MPR31302.1"/>
    <property type="molecule type" value="Genomic_DNA"/>
</dbReference>
<dbReference type="Proteomes" id="UP000403266">
    <property type="component" value="Unassembled WGS sequence"/>
</dbReference>
<proteinExistence type="inferred from homology"/>
<feature type="domain" description="Methyl-accepting transducer" evidence="5">
    <location>
        <begin position="308"/>
        <end position="431"/>
    </location>
</feature>
<evidence type="ECO:0000256" key="3">
    <source>
        <dbReference type="PROSITE-ProRule" id="PRU00284"/>
    </source>
</evidence>
<feature type="domain" description="HAMP" evidence="6">
    <location>
        <begin position="207"/>
        <end position="260"/>
    </location>
</feature>
<feature type="transmembrane region" description="Helical" evidence="4">
    <location>
        <begin position="185"/>
        <end position="206"/>
    </location>
</feature>
<accession>A0A5N7MWF1</accession>
<dbReference type="PROSITE" id="PS50885">
    <property type="entry name" value="HAMP"/>
    <property type="match status" value="1"/>
</dbReference>
<evidence type="ECO:0000313" key="7">
    <source>
        <dbReference type="EMBL" id="MPR31302.1"/>
    </source>
</evidence>
<dbReference type="CDD" id="cd06225">
    <property type="entry name" value="HAMP"/>
    <property type="match status" value="1"/>
</dbReference>
<evidence type="ECO:0000256" key="4">
    <source>
        <dbReference type="SAM" id="Phobius"/>
    </source>
</evidence>
<sequence>MQSLRAKFIIITGLMLAVGLGAGISAVWSNAVLTDGISQNLVLAQATRNQGNADMMHDALRGDVYRALHAARVEPTSRSHVEEDLRDHLAQLRRNIDENKGLALSPDIRTALADVEEPLAAYAKAASTLVEAAFESTREAERMLPDFVQRFDVLEDAMETISGRIGEVAKRLEQEAGALAAITRWMNAAAATISLLITIGLCLYLLRGALRPIGAMTRTMRALADGDTNVDVIGARRRDEIGEMARAVEVFRDNAREMEHLRGQQERTRVQSEAEKRRMMAELAQSFETKVGALVQRLSVAANGLEDTARSMTSVADKTTQQSVGVASTAQQTSANVQTVAAATEELSISIREIAAQVTQSSRVAERAVVDAQRTNQTVQMLAASAEKIGHVVQFISTIASQTNLLALNATIEAARAGEAGKGFAVVASEV</sequence>
<evidence type="ECO:0000256" key="1">
    <source>
        <dbReference type="ARBA" id="ARBA00023224"/>
    </source>
</evidence>
<dbReference type="SUPFAM" id="SSF58104">
    <property type="entry name" value="Methyl-accepting chemotaxis protein (MCP) signaling domain"/>
    <property type="match status" value="1"/>
</dbReference>
<dbReference type="InterPro" id="IPR003660">
    <property type="entry name" value="HAMP_dom"/>
</dbReference>
<dbReference type="PROSITE" id="PS50111">
    <property type="entry name" value="CHEMOTAXIS_TRANSDUC_2"/>
    <property type="match status" value="1"/>
</dbReference>
<dbReference type="AlphaFoldDB" id="A0A5N7MWF1"/>
<keyword evidence="8" id="KW-1185">Reference proteome</keyword>
<dbReference type="OrthoDB" id="3289104at2"/>
<dbReference type="Gene3D" id="6.10.340.10">
    <property type="match status" value="1"/>
</dbReference>
<evidence type="ECO:0000259" key="5">
    <source>
        <dbReference type="PROSITE" id="PS50111"/>
    </source>
</evidence>
<dbReference type="RefSeq" id="WP_152718484.1">
    <property type="nucleotide sequence ID" value="NZ_VOSJ01000678.1"/>
</dbReference>
<dbReference type="SMART" id="SM00304">
    <property type="entry name" value="HAMP"/>
    <property type="match status" value="2"/>
</dbReference>
<dbReference type="GO" id="GO:0016020">
    <property type="term" value="C:membrane"/>
    <property type="evidence" value="ECO:0007669"/>
    <property type="project" value="InterPro"/>
</dbReference>